<evidence type="ECO:0000256" key="3">
    <source>
        <dbReference type="ARBA" id="ARBA00023015"/>
    </source>
</evidence>
<dbReference type="Pfam" id="PF04082">
    <property type="entry name" value="Fungal_trans"/>
    <property type="match status" value="1"/>
</dbReference>
<feature type="compositionally biased region" description="Pro residues" evidence="6">
    <location>
        <begin position="128"/>
        <end position="137"/>
    </location>
</feature>
<evidence type="ECO:0000256" key="4">
    <source>
        <dbReference type="ARBA" id="ARBA00023163"/>
    </source>
</evidence>
<evidence type="ECO:0000256" key="6">
    <source>
        <dbReference type="SAM" id="MobiDB-lite"/>
    </source>
</evidence>
<dbReference type="PANTHER" id="PTHR47660:SF2">
    <property type="entry name" value="TRANSCRIPTION FACTOR WITH C2H2 AND ZN(2)-CYS(6) DNA BINDING DOMAIN (EUROFUNG)"/>
    <property type="match status" value="1"/>
</dbReference>
<dbReference type="PANTHER" id="PTHR47660">
    <property type="entry name" value="TRANSCRIPTION FACTOR WITH C2H2 AND ZN(2)-CYS(6) DNA BINDING DOMAIN (EUROFUNG)-RELATED-RELATED"/>
    <property type="match status" value="1"/>
</dbReference>
<reference evidence="8" key="1">
    <citation type="submission" date="2021-02" db="EMBL/GenBank/DDBJ databases">
        <authorList>
            <person name="Syme A R."/>
            <person name="Syme A R."/>
            <person name="Moolhuijzen P."/>
        </authorList>
    </citation>
    <scope>NUCLEOTIDE SEQUENCE</scope>
    <source>
        <strain evidence="8">W1-1</strain>
    </source>
</reference>
<evidence type="ECO:0000256" key="2">
    <source>
        <dbReference type="ARBA" id="ARBA00022833"/>
    </source>
</evidence>
<keyword evidence="2" id="KW-0862">Zinc</keyword>
<name>A0A6S6VU96_9PLEO</name>
<feature type="compositionally biased region" description="Low complexity" evidence="6">
    <location>
        <begin position="138"/>
        <end position="153"/>
    </location>
</feature>
<gene>
    <name evidence="8" type="ORF">PTTW11_03273</name>
</gene>
<evidence type="ECO:0000256" key="1">
    <source>
        <dbReference type="ARBA" id="ARBA00022723"/>
    </source>
</evidence>
<dbReference type="InterPro" id="IPR007219">
    <property type="entry name" value="XnlR_reg_dom"/>
</dbReference>
<accession>A0A6S6VU96</accession>
<dbReference type="Proteomes" id="UP000472372">
    <property type="component" value="Chromosome 3"/>
</dbReference>
<feature type="compositionally biased region" description="Basic and acidic residues" evidence="6">
    <location>
        <begin position="156"/>
        <end position="166"/>
    </location>
</feature>
<keyword evidence="5" id="KW-0539">Nucleus</keyword>
<feature type="region of interest" description="Disordered" evidence="6">
    <location>
        <begin position="91"/>
        <end position="172"/>
    </location>
</feature>
<keyword evidence="4" id="KW-0804">Transcription</keyword>
<evidence type="ECO:0000313" key="9">
    <source>
        <dbReference type="Proteomes" id="UP000472372"/>
    </source>
</evidence>
<sequence length="743" mass="83279">MEHHFPAYMMPQASQPQPNDMFVFATTSLPQAPLHLNGYDDFINFSYPPQPPNPDAMGVGSSGAMFSPMSRMNMHGNDPHILSQGLSGTDIYKQQQQQQQQQQHQQHHPHEHQYQQQDRQREISLGPHQPPTPPLTTPPSAQSLPSSSPAVPSRTSPDRFSREALTEKPGNSDDVLADMVHLLAQPDAWSAIPNVIGDATLALSHDARDRIVATVQLLLHRALQSRSPPSQCSQGLFGRIVALPPSHVLVHFINMYAARIDSVQPYLGLAGCPTTNIHDILSVDMADIGMLLIILLITQGAMLTDQHESHVLAHGLIEVCRIALDDLLENQSIAQPMVGGSALQLLTLCTRSGKDCLTSYALSKRGQYLSMLKNTGLLQPEHSPLHYTPDGLDLWERWKDQEQRNRHAYAWVYVDLELSLLHDLPPILSINDLQVPLPHENHLWNASSYSNWLEARGTQGIHETPSLNAFFRSFLQGRLAGSEDLPVHYLRLLLHPLQAMVLEQQQLLRIFDTDEPSNRYRVLSKIKILGRLQETQDMLQDLATLLNRHSMATPTAEGGGAGDWLQSAKWVSMIMLHLVSLNVFTSIPEIEKCAREEPPASDAVRADMWRRARYPEGESYVLFHAGQIFRLIDSLPLEARPTWWPVALYRASMACWALRSLDRQSPGLQQTEVNIDTMLPSEEERSHNTTLGIPVVTLPDGRRLAVLEGSNSLRYCITKLEGYSSHLVRGIIDKVTIFSDRWS</sequence>
<dbReference type="GO" id="GO:0006351">
    <property type="term" value="P:DNA-templated transcription"/>
    <property type="evidence" value="ECO:0007669"/>
    <property type="project" value="InterPro"/>
</dbReference>
<dbReference type="EMBL" id="HG992979">
    <property type="protein sequence ID" value="CAE7021504.1"/>
    <property type="molecule type" value="Genomic_DNA"/>
</dbReference>
<dbReference type="GO" id="GO:0003677">
    <property type="term" value="F:DNA binding"/>
    <property type="evidence" value="ECO:0007669"/>
    <property type="project" value="InterPro"/>
</dbReference>
<evidence type="ECO:0000256" key="5">
    <source>
        <dbReference type="ARBA" id="ARBA00023242"/>
    </source>
</evidence>
<organism evidence="8 9">
    <name type="scientific">Pyrenophora teres f. teres</name>
    <dbReference type="NCBI Taxonomy" id="97479"/>
    <lineage>
        <taxon>Eukaryota</taxon>
        <taxon>Fungi</taxon>
        <taxon>Dikarya</taxon>
        <taxon>Ascomycota</taxon>
        <taxon>Pezizomycotina</taxon>
        <taxon>Dothideomycetes</taxon>
        <taxon>Pleosporomycetidae</taxon>
        <taxon>Pleosporales</taxon>
        <taxon>Pleosporineae</taxon>
        <taxon>Pleosporaceae</taxon>
        <taxon>Pyrenophora</taxon>
    </lineage>
</organism>
<keyword evidence="1" id="KW-0479">Metal-binding</keyword>
<feature type="domain" description="Xylanolytic transcriptional activator regulatory" evidence="7">
    <location>
        <begin position="385"/>
        <end position="456"/>
    </location>
</feature>
<dbReference type="AlphaFoldDB" id="A0A6S6VU96"/>
<proteinExistence type="predicted"/>
<evidence type="ECO:0000259" key="7">
    <source>
        <dbReference type="Pfam" id="PF04082"/>
    </source>
</evidence>
<evidence type="ECO:0000313" key="8">
    <source>
        <dbReference type="EMBL" id="CAE7021504.1"/>
    </source>
</evidence>
<keyword evidence="3" id="KW-0805">Transcription regulation</keyword>
<protein>
    <submittedName>
        <fullName evidence="8">Transcription factor Cmr1</fullName>
    </submittedName>
</protein>
<dbReference type="GO" id="GO:0008270">
    <property type="term" value="F:zinc ion binding"/>
    <property type="evidence" value="ECO:0007669"/>
    <property type="project" value="InterPro"/>
</dbReference>
<feature type="compositionally biased region" description="Low complexity" evidence="6">
    <location>
        <begin position="94"/>
        <end position="104"/>
    </location>
</feature>